<dbReference type="AlphaFoldDB" id="A0A5J4YNP2"/>
<keyword evidence="2" id="KW-1185">Reference proteome</keyword>
<sequence>MVDYCVFRNNEDDTWLAFHVDDTKIMAVIDAAMVKLLKGLEPEYRVLTMRSGSVIEYLQMVFDYNEPGRGTVRMPAYADKIFEQAEPFVQGKVGGKWPALDDLEKLSRDVQHLPGTRELGPTLGCVRAPRVHCFIDASFSVQSEIKSHSGCVVSLGRGTVYGKSSRQSLVSKSSTEAELVAISDCICQAFWIERLMRGIGVECLGTILYQDNEATMKVVRSGRPNSSQTRHFALRHFFVSDRVASGELEMTYCPTKQMLADADTKPLQGRAFRSLREHMLGVEFVYPAQATTDRRKCLDIHANGQWSNCYLFPRFGPFNC</sequence>
<name>A0A5J4YNP2_PORPP</name>
<evidence type="ECO:0000313" key="1">
    <source>
        <dbReference type="EMBL" id="KAA8492294.1"/>
    </source>
</evidence>
<gene>
    <name evidence="1" type="ORF">FVE85_3732</name>
</gene>
<dbReference type="CDD" id="cd09272">
    <property type="entry name" value="RNase_HI_RT_Ty1"/>
    <property type="match status" value="1"/>
</dbReference>
<proteinExistence type="predicted"/>
<dbReference type="OrthoDB" id="1113209at2759"/>
<accession>A0A5J4YNP2</accession>
<dbReference type="PANTHER" id="PTHR11439:SF463">
    <property type="entry name" value="REVERSE TRANSCRIPTASE TY1_COPIA-TYPE DOMAIN-CONTAINING PROTEIN"/>
    <property type="match status" value="1"/>
</dbReference>
<organism evidence="1 2">
    <name type="scientific">Porphyridium purpureum</name>
    <name type="common">Red alga</name>
    <name type="synonym">Porphyridium cruentum</name>
    <dbReference type="NCBI Taxonomy" id="35688"/>
    <lineage>
        <taxon>Eukaryota</taxon>
        <taxon>Rhodophyta</taxon>
        <taxon>Bangiophyceae</taxon>
        <taxon>Porphyridiales</taxon>
        <taxon>Porphyridiaceae</taxon>
        <taxon>Porphyridium</taxon>
    </lineage>
</organism>
<reference evidence="2" key="1">
    <citation type="journal article" date="2019" name="Nat. Commun.">
        <title>Expansion of phycobilisome linker gene families in mesophilic red algae.</title>
        <authorList>
            <person name="Lee J."/>
            <person name="Kim D."/>
            <person name="Bhattacharya D."/>
            <person name="Yoon H.S."/>
        </authorList>
    </citation>
    <scope>NUCLEOTIDE SEQUENCE [LARGE SCALE GENOMIC DNA]</scope>
    <source>
        <strain evidence="2">CCMP 1328</strain>
    </source>
</reference>
<evidence type="ECO:0000313" key="2">
    <source>
        <dbReference type="Proteomes" id="UP000324585"/>
    </source>
</evidence>
<dbReference type="EMBL" id="VRMN01000010">
    <property type="protein sequence ID" value="KAA8492294.1"/>
    <property type="molecule type" value="Genomic_DNA"/>
</dbReference>
<dbReference type="Proteomes" id="UP000324585">
    <property type="component" value="Unassembled WGS sequence"/>
</dbReference>
<protein>
    <submittedName>
        <fullName evidence="1">Transposon Ty1-NL2 Gag-Pol polyprotein</fullName>
    </submittedName>
</protein>
<comment type="caution">
    <text evidence="1">The sequence shown here is derived from an EMBL/GenBank/DDBJ whole genome shotgun (WGS) entry which is preliminary data.</text>
</comment>
<dbReference type="PANTHER" id="PTHR11439">
    <property type="entry name" value="GAG-POL-RELATED RETROTRANSPOSON"/>
    <property type="match status" value="1"/>
</dbReference>